<feature type="domain" description="Transglutaminase-like" evidence="1">
    <location>
        <begin position="177"/>
        <end position="248"/>
    </location>
</feature>
<dbReference type="InterPro" id="IPR038765">
    <property type="entry name" value="Papain-like_cys_pep_sf"/>
</dbReference>
<reference evidence="2" key="1">
    <citation type="submission" date="2022-06" db="EMBL/GenBank/DDBJ databases">
        <title>Isolation and Genomics of Futiania mangrovii gen. nov., sp. nov., a Rare and Metabolically-versatile member in the Class Alphaproteobacteria.</title>
        <authorList>
            <person name="Liu L."/>
            <person name="Huang W.-C."/>
            <person name="Pan J."/>
            <person name="Li J."/>
            <person name="Huang Y."/>
            <person name="Du H."/>
            <person name="Liu Y."/>
            <person name="Li M."/>
        </authorList>
    </citation>
    <scope>NUCLEOTIDE SEQUENCE</scope>
    <source>
        <strain evidence="2">FT118</strain>
    </source>
</reference>
<sequence length="294" mass="31656">MIHDVRQTTRYAYALPVPTSRQVLRLLPADRPGQRVLAAHLDVAPAPTAPLREERDFFGNRMVHLALDRPHRELALTTTATVEVTARPLPAIGDTPPWEEVRDLAAVSRAWGPDAPAHFLMPSRAVPLTRVIADYVRDTFMDGGWILAASLDLMSRIHADMAYVPGATEVTSPPGDAFAQRAGVCQDFAHIMIDGLRGLGLPARYVSGYLRTEPPEGQPRLVGADATHAWVEVWCGPEAGWIGLDPTNNMAAGGEDHIVLAIGRDYADVAPVEGVVVASGGHTLEVGVDVVPRG</sequence>
<name>A0A9J6PG39_9PROT</name>
<organism evidence="2 3">
    <name type="scientific">Futiania mangrovi</name>
    <dbReference type="NCBI Taxonomy" id="2959716"/>
    <lineage>
        <taxon>Bacteria</taxon>
        <taxon>Pseudomonadati</taxon>
        <taxon>Pseudomonadota</taxon>
        <taxon>Alphaproteobacteria</taxon>
        <taxon>Futianiales</taxon>
        <taxon>Futianiaceae</taxon>
        <taxon>Futiania</taxon>
    </lineage>
</organism>
<evidence type="ECO:0000313" key="2">
    <source>
        <dbReference type="EMBL" id="MCP1336784.1"/>
    </source>
</evidence>
<keyword evidence="3" id="KW-1185">Reference proteome</keyword>
<dbReference type="PANTHER" id="PTHR33490">
    <property type="entry name" value="BLR5614 PROTEIN-RELATED"/>
    <property type="match status" value="1"/>
</dbReference>
<dbReference type="RefSeq" id="WP_269332730.1">
    <property type="nucleotide sequence ID" value="NZ_JAMZFT010000002.1"/>
</dbReference>
<dbReference type="Pfam" id="PF08379">
    <property type="entry name" value="Bact_transglu_N"/>
    <property type="match status" value="1"/>
</dbReference>
<dbReference type="EMBL" id="JAMZFT010000002">
    <property type="protein sequence ID" value="MCP1336784.1"/>
    <property type="molecule type" value="Genomic_DNA"/>
</dbReference>
<dbReference type="Pfam" id="PF01841">
    <property type="entry name" value="Transglut_core"/>
    <property type="match status" value="1"/>
</dbReference>
<comment type="caution">
    <text evidence="2">The sequence shown here is derived from an EMBL/GenBank/DDBJ whole genome shotgun (WGS) entry which is preliminary data.</text>
</comment>
<dbReference type="InterPro" id="IPR013589">
    <property type="entry name" value="Bac_transglu_N"/>
</dbReference>
<dbReference type="AlphaFoldDB" id="A0A9J6PG39"/>
<evidence type="ECO:0000259" key="1">
    <source>
        <dbReference type="SMART" id="SM00460"/>
    </source>
</evidence>
<evidence type="ECO:0000313" key="3">
    <source>
        <dbReference type="Proteomes" id="UP001055804"/>
    </source>
</evidence>
<proteinExistence type="predicted"/>
<dbReference type="InterPro" id="IPR002931">
    <property type="entry name" value="Transglutaminase-like"/>
</dbReference>
<dbReference type="PANTHER" id="PTHR33490:SF7">
    <property type="entry name" value="BLR2979 PROTEIN"/>
    <property type="match status" value="1"/>
</dbReference>
<dbReference type="Proteomes" id="UP001055804">
    <property type="component" value="Unassembled WGS sequence"/>
</dbReference>
<dbReference type="SMART" id="SM00460">
    <property type="entry name" value="TGc"/>
    <property type="match status" value="1"/>
</dbReference>
<dbReference type="Gene3D" id="3.10.620.30">
    <property type="match status" value="1"/>
</dbReference>
<accession>A0A9J6PG39</accession>
<protein>
    <submittedName>
        <fullName evidence="2">Transglutaminase family protein</fullName>
    </submittedName>
</protein>
<dbReference type="SUPFAM" id="SSF54001">
    <property type="entry name" value="Cysteine proteinases"/>
    <property type="match status" value="1"/>
</dbReference>
<gene>
    <name evidence="2" type="ORF">NJQ99_10225</name>
</gene>